<dbReference type="SUPFAM" id="SSF53098">
    <property type="entry name" value="Ribonuclease H-like"/>
    <property type="match status" value="1"/>
</dbReference>
<feature type="domain" description="Integrase catalytic" evidence="1">
    <location>
        <begin position="147"/>
        <end position="345"/>
    </location>
</feature>
<dbReference type="PANTHER" id="PTHR35004:SF7">
    <property type="entry name" value="INTEGRASE PROTEIN"/>
    <property type="match status" value="1"/>
</dbReference>
<comment type="caution">
    <text evidence="2">The sequence shown here is derived from an EMBL/GenBank/DDBJ whole genome shotgun (WGS) entry which is preliminary data.</text>
</comment>
<evidence type="ECO:0000313" key="3">
    <source>
        <dbReference type="Proteomes" id="UP000599009"/>
    </source>
</evidence>
<keyword evidence="3" id="KW-1185">Reference proteome</keyword>
<dbReference type="Gene3D" id="3.30.420.10">
    <property type="entry name" value="Ribonuclease H-like superfamily/Ribonuclease H"/>
    <property type="match status" value="1"/>
</dbReference>
<dbReference type="RefSeq" id="WP_132984687.1">
    <property type="nucleotide sequence ID" value="NZ_BMME01000001.1"/>
</dbReference>
<dbReference type="InterPro" id="IPR001584">
    <property type="entry name" value="Integrase_cat-core"/>
</dbReference>
<dbReference type="InterPro" id="IPR012337">
    <property type="entry name" value="RNaseH-like_sf"/>
</dbReference>
<dbReference type="PROSITE" id="PS50994">
    <property type="entry name" value="INTEGRASE"/>
    <property type="match status" value="1"/>
</dbReference>
<proteinExistence type="predicted"/>
<reference evidence="3" key="1">
    <citation type="journal article" date="2019" name="Int. J. Syst. Evol. Microbiol.">
        <title>The Global Catalogue of Microorganisms (GCM) 10K type strain sequencing project: providing services to taxonomists for standard genome sequencing and annotation.</title>
        <authorList>
            <consortium name="The Broad Institute Genomics Platform"/>
            <consortium name="The Broad Institute Genome Sequencing Center for Infectious Disease"/>
            <person name="Wu L."/>
            <person name="Ma J."/>
        </authorList>
    </citation>
    <scope>NUCLEOTIDE SEQUENCE [LARGE SCALE GENOMIC DNA]</scope>
    <source>
        <strain evidence="3">CGMCC 1.8985</strain>
    </source>
</reference>
<dbReference type="InterPro" id="IPR036397">
    <property type="entry name" value="RNaseH_sf"/>
</dbReference>
<name>A0ABQ2EEX5_9GAMM</name>
<protein>
    <submittedName>
        <fullName evidence="2">Integrase</fullName>
    </submittedName>
</protein>
<sequence>MADGEGIIQAAAVELLTAPHGGKRRIAERLADQLGVSVQTAYRRLNSVTGHLTQRKRRVDAGASALQRHEAMAISAYIEATRRETGTGAATLEDAVEVLRANGVIAAGRVDTDTGEFLPLSASQVRRQLRLHSAHPEQLAVATPAARLSSPHPNWCWQIDASVSRQYYLSDDGTRIMDRRTYYRGKPKNFAAIEQQRIWRYAVTDHASGGLEVFYVQGAESSANFLAALIHTMTERSDGTMHGVPRYLMSDPGSAVTAKATRNLCSALGIELIVNEPGNARAKGQVEQAHYLIETGFESGLKMRAPVCSIEEMNGLVQPWARHFNATRVHSRTGLTRRDAWLRITSDQLVFAPEVPVLRQLANSDPKACTVRDWMIRFRGRMYDLRDIPGGVNNGERVEVVRNAIDADNGTVRVLRLDADGRAMHYLAPEVGVGEFGFLDSAAEIGTEFKAPPATAADTVRNEIDRLAMAAATDAEAKARRKAKALPFGGSIDPLKHVHEAQIIPALPRAGRASDVLAPEILQPQAAPAATARYTAPVLSHLELAQHLRERMPGWTAAHFAALAEAWPDGATEDQLEQIERRLAALLAPAMRAVG</sequence>
<dbReference type="EMBL" id="BMME01000001">
    <property type="protein sequence ID" value="GGK08755.1"/>
    <property type="molecule type" value="Genomic_DNA"/>
</dbReference>
<dbReference type="Proteomes" id="UP000599009">
    <property type="component" value="Unassembled WGS sequence"/>
</dbReference>
<dbReference type="PANTHER" id="PTHR35004">
    <property type="entry name" value="TRANSPOSASE RV3428C-RELATED"/>
    <property type="match status" value="1"/>
</dbReference>
<accession>A0ABQ2EEX5</accession>
<gene>
    <name evidence="2" type="ORF">GCM10011394_17720</name>
</gene>
<organism evidence="2 3">
    <name type="scientific">Luteimonas terricola</name>
    <dbReference type="NCBI Taxonomy" id="645597"/>
    <lineage>
        <taxon>Bacteria</taxon>
        <taxon>Pseudomonadati</taxon>
        <taxon>Pseudomonadota</taxon>
        <taxon>Gammaproteobacteria</taxon>
        <taxon>Lysobacterales</taxon>
        <taxon>Lysobacteraceae</taxon>
        <taxon>Luteimonas</taxon>
    </lineage>
</organism>
<evidence type="ECO:0000259" key="1">
    <source>
        <dbReference type="PROSITE" id="PS50994"/>
    </source>
</evidence>
<evidence type="ECO:0000313" key="2">
    <source>
        <dbReference type="EMBL" id="GGK08755.1"/>
    </source>
</evidence>